<dbReference type="PROSITE" id="PS50989">
    <property type="entry name" value="COA_CT_CTER"/>
    <property type="match status" value="1"/>
</dbReference>
<protein>
    <submittedName>
        <fullName evidence="3">Acyl-CoA carboxylase subunit beta</fullName>
    </submittedName>
</protein>
<dbReference type="PANTHER" id="PTHR22855:SF46">
    <property type="entry name" value="METHYLCROTONOYL-COA CARBOXYLASE"/>
    <property type="match status" value="1"/>
</dbReference>
<dbReference type="Proteomes" id="UP001441944">
    <property type="component" value="Unassembled WGS sequence"/>
</dbReference>
<dbReference type="PROSITE" id="PS50980">
    <property type="entry name" value="COA_CT_NTER"/>
    <property type="match status" value="1"/>
</dbReference>
<reference evidence="3 4" key="1">
    <citation type="submission" date="2024-04" db="EMBL/GenBank/DDBJ databases">
        <title>Draft genome sequence of Pseudophaeobacter arcticus NBRC 116598.</title>
        <authorList>
            <person name="Miyakawa T."/>
            <person name="Kusuya Y."/>
            <person name="Miura T."/>
        </authorList>
    </citation>
    <scope>NUCLEOTIDE SEQUENCE [LARGE SCALE GENOMIC DNA]</scope>
    <source>
        <strain evidence="3 4">SU-CL00105</strain>
    </source>
</reference>
<name>A0ABQ0AJ92_9RHOB</name>
<dbReference type="EMBL" id="BAABWU010000003">
    <property type="protein sequence ID" value="GAA6195908.1"/>
    <property type="molecule type" value="Genomic_DNA"/>
</dbReference>
<dbReference type="InterPro" id="IPR029045">
    <property type="entry name" value="ClpP/crotonase-like_dom_sf"/>
</dbReference>
<dbReference type="InterPro" id="IPR034733">
    <property type="entry name" value="AcCoA_carboxyl_beta"/>
</dbReference>
<evidence type="ECO:0000313" key="3">
    <source>
        <dbReference type="EMBL" id="GAA6195908.1"/>
    </source>
</evidence>
<evidence type="ECO:0000259" key="2">
    <source>
        <dbReference type="PROSITE" id="PS50989"/>
    </source>
</evidence>
<sequence>MRWSRLWGCDFYDQPDEDMWMKAFQSRINTASDSYAQNRADMLAQVDRMRSLEARAAAKSEQRRPVFDKRGQLSPRERLAALLDPGMPFLELYNMASYLVDDPDPETSIPGASIILGIGYVAGVRCMVFVDDAGINAGAMTGKSVDKALGAIDIALKQKLPFVHLVESAGADLTRYTVELWAHGGGMFAGLARLSAAGNPVITVLHGASTAGGAYQPGLSDYVIGVKGNGMAMLAGAALVQAATGEIAEDADLGGAEMHAEVTGLVEYLAEDDAHGLEIARDVVAGLGWQNCADPAVAYEAPKYDSEELAGAIPADYRKPYDMRELAARLVDGSRLRDFKPGYGPALVCLQAHIMGQPVGILGNNGPIDPDGATKATHFLQVMDQAGTPVIFLGNTTGYMVGTAYERAGMIKHGSKMIQAVTNLRVPKISLYTGASFGAGNYGMCGHAFGADFLFTWPNAMTGVMGGEQAALTMEQVARRTAARKGIPVDEARLAKQSAGIAAHFDSQSDAFFTSGRMLDMGMIDPRDSRAVIGFCLATCREARRRDLNPNAFGVGRA</sequence>
<comment type="caution">
    <text evidence="3">The sequence shown here is derived from an EMBL/GenBank/DDBJ whole genome shotgun (WGS) entry which is preliminary data.</text>
</comment>
<gene>
    <name evidence="3" type="ORF">NBRC116598_13520</name>
</gene>
<dbReference type="Pfam" id="PF01039">
    <property type="entry name" value="Carboxyl_trans"/>
    <property type="match status" value="1"/>
</dbReference>
<evidence type="ECO:0000313" key="4">
    <source>
        <dbReference type="Proteomes" id="UP001441944"/>
    </source>
</evidence>
<dbReference type="InterPro" id="IPR011762">
    <property type="entry name" value="COA_CT_N"/>
</dbReference>
<dbReference type="InterPro" id="IPR045190">
    <property type="entry name" value="MCCB/AccD1-like"/>
</dbReference>
<dbReference type="RefSeq" id="WP_353398195.1">
    <property type="nucleotide sequence ID" value="NZ_BAABWU010000003.1"/>
</dbReference>
<feature type="domain" description="CoA carboxyltransferase N-terminal" evidence="1">
    <location>
        <begin position="39"/>
        <end position="299"/>
    </location>
</feature>
<keyword evidence="4" id="KW-1185">Reference proteome</keyword>
<feature type="domain" description="CoA carboxyltransferase C-terminal" evidence="2">
    <location>
        <begin position="305"/>
        <end position="558"/>
    </location>
</feature>
<accession>A0ABQ0AJ92</accession>
<dbReference type="InterPro" id="IPR011763">
    <property type="entry name" value="COA_CT_C"/>
</dbReference>
<dbReference type="PANTHER" id="PTHR22855">
    <property type="entry name" value="ACETYL, PROPIONYL, PYRUVATE, AND GLUTACONYL CARBOXYLASE-RELATED"/>
    <property type="match status" value="1"/>
</dbReference>
<proteinExistence type="predicted"/>
<dbReference type="Gene3D" id="3.90.226.10">
    <property type="entry name" value="2-enoyl-CoA Hydratase, Chain A, domain 1"/>
    <property type="match status" value="2"/>
</dbReference>
<organism evidence="3 4">
    <name type="scientific">Pseudophaeobacter arcticus</name>
    <dbReference type="NCBI Taxonomy" id="385492"/>
    <lineage>
        <taxon>Bacteria</taxon>
        <taxon>Pseudomonadati</taxon>
        <taxon>Pseudomonadota</taxon>
        <taxon>Alphaproteobacteria</taxon>
        <taxon>Rhodobacterales</taxon>
        <taxon>Paracoccaceae</taxon>
        <taxon>Pseudophaeobacter</taxon>
    </lineage>
</organism>
<evidence type="ECO:0000259" key="1">
    <source>
        <dbReference type="PROSITE" id="PS50980"/>
    </source>
</evidence>
<dbReference type="SUPFAM" id="SSF52096">
    <property type="entry name" value="ClpP/crotonase"/>
    <property type="match status" value="2"/>
</dbReference>